<gene>
    <name evidence="3" type="ORF">F5X68DRAFT_218943</name>
</gene>
<dbReference type="InterPro" id="IPR050508">
    <property type="entry name" value="Methyltransf_Superfamily"/>
</dbReference>
<dbReference type="EMBL" id="JAGSXJ010000056">
    <property type="protein sequence ID" value="KAH6658855.1"/>
    <property type="molecule type" value="Genomic_DNA"/>
</dbReference>
<dbReference type="SUPFAM" id="SSF53335">
    <property type="entry name" value="S-adenosyl-L-methionine-dependent methyltransferases"/>
    <property type="match status" value="1"/>
</dbReference>
<keyword evidence="2" id="KW-1133">Transmembrane helix</keyword>
<comment type="caution">
    <text evidence="3">The sequence shown here is derived from an EMBL/GenBank/DDBJ whole genome shotgun (WGS) entry which is preliminary data.</text>
</comment>
<keyword evidence="2" id="KW-0812">Transmembrane</keyword>
<dbReference type="Proteomes" id="UP000770015">
    <property type="component" value="Unassembled WGS sequence"/>
</dbReference>
<sequence>MWRLNTRLYCRQSRRAVHQQSAPLSTKGRRTKPGSRSPKREYKPRAIPQSTPRGTNSATATAPGHETADVIFKARKIPLLAAGVVALGCGLYLSLMVTSLVQQAEDVSPNTDTPTGRPPSFTIDSARQFDRSLDASEDAMGVTSLRQRLGSRASGHVLEVALGTGRNLAYYDWSILAPATPGDTSKAAHRLPAKQNQAHLTTFTGVDVSSDMLKVAAEKLPSKAPGLRGIAPDDAPADDQTTNREAQCSLSILGGKVRIAQCDIHADLPLPEPAVTTAQKYDTVVQTFGLCSVKDPGIVLRNLASVVQPGTGRIILVEHGRSSWGVVNTLLDWSAASHF</sequence>
<dbReference type="Pfam" id="PF13489">
    <property type="entry name" value="Methyltransf_23"/>
    <property type="match status" value="1"/>
</dbReference>
<evidence type="ECO:0000256" key="1">
    <source>
        <dbReference type="SAM" id="MobiDB-lite"/>
    </source>
</evidence>
<dbReference type="PANTHER" id="PTHR42912">
    <property type="entry name" value="METHYLTRANSFERASE"/>
    <property type="match status" value="1"/>
</dbReference>
<feature type="region of interest" description="Disordered" evidence="1">
    <location>
        <begin position="224"/>
        <end position="243"/>
    </location>
</feature>
<feature type="transmembrane region" description="Helical" evidence="2">
    <location>
        <begin position="79"/>
        <end position="101"/>
    </location>
</feature>
<feature type="region of interest" description="Disordered" evidence="1">
    <location>
        <begin position="13"/>
        <end position="63"/>
    </location>
</feature>
<accession>A0A9P8UV20</accession>
<evidence type="ECO:0000313" key="4">
    <source>
        <dbReference type="Proteomes" id="UP000770015"/>
    </source>
</evidence>
<dbReference type="GO" id="GO:0032259">
    <property type="term" value="P:methylation"/>
    <property type="evidence" value="ECO:0007669"/>
    <property type="project" value="UniProtKB-KW"/>
</dbReference>
<dbReference type="InterPro" id="IPR029063">
    <property type="entry name" value="SAM-dependent_MTases_sf"/>
</dbReference>
<keyword evidence="3" id="KW-0808">Transferase</keyword>
<keyword evidence="2" id="KW-0472">Membrane</keyword>
<dbReference type="AlphaFoldDB" id="A0A9P8UV20"/>
<evidence type="ECO:0000256" key="2">
    <source>
        <dbReference type="SAM" id="Phobius"/>
    </source>
</evidence>
<dbReference type="OrthoDB" id="416496at2759"/>
<evidence type="ECO:0000313" key="3">
    <source>
        <dbReference type="EMBL" id="KAH6658855.1"/>
    </source>
</evidence>
<feature type="compositionally biased region" description="Polar residues" evidence="1">
    <location>
        <begin position="48"/>
        <end position="60"/>
    </location>
</feature>
<dbReference type="Gene3D" id="3.40.50.150">
    <property type="entry name" value="Vaccinia Virus protein VP39"/>
    <property type="match status" value="1"/>
</dbReference>
<dbReference type="PANTHER" id="PTHR42912:SF83">
    <property type="entry name" value="METHYLTRANSFERASE TYPE 11 DOMAIN-CONTAINING PROTEIN"/>
    <property type="match status" value="1"/>
</dbReference>
<protein>
    <submittedName>
        <fullName evidence="3">Methyltransferase OMS1</fullName>
    </submittedName>
</protein>
<proteinExistence type="predicted"/>
<dbReference type="GO" id="GO:0008168">
    <property type="term" value="F:methyltransferase activity"/>
    <property type="evidence" value="ECO:0007669"/>
    <property type="project" value="UniProtKB-KW"/>
</dbReference>
<feature type="non-terminal residue" evidence="3">
    <location>
        <position position="1"/>
    </location>
</feature>
<keyword evidence="3" id="KW-0489">Methyltransferase</keyword>
<keyword evidence="4" id="KW-1185">Reference proteome</keyword>
<organism evidence="3 4">
    <name type="scientific">Plectosphaerella plurivora</name>
    <dbReference type="NCBI Taxonomy" id="936078"/>
    <lineage>
        <taxon>Eukaryota</taxon>
        <taxon>Fungi</taxon>
        <taxon>Dikarya</taxon>
        <taxon>Ascomycota</taxon>
        <taxon>Pezizomycotina</taxon>
        <taxon>Sordariomycetes</taxon>
        <taxon>Hypocreomycetidae</taxon>
        <taxon>Glomerellales</taxon>
        <taxon>Plectosphaerellaceae</taxon>
        <taxon>Plectosphaerella</taxon>
    </lineage>
</organism>
<reference evidence="3" key="1">
    <citation type="journal article" date="2021" name="Nat. Commun.">
        <title>Genetic determinants of endophytism in the Arabidopsis root mycobiome.</title>
        <authorList>
            <person name="Mesny F."/>
            <person name="Miyauchi S."/>
            <person name="Thiergart T."/>
            <person name="Pickel B."/>
            <person name="Atanasova L."/>
            <person name="Karlsson M."/>
            <person name="Huettel B."/>
            <person name="Barry K.W."/>
            <person name="Haridas S."/>
            <person name="Chen C."/>
            <person name="Bauer D."/>
            <person name="Andreopoulos W."/>
            <person name="Pangilinan J."/>
            <person name="LaButti K."/>
            <person name="Riley R."/>
            <person name="Lipzen A."/>
            <person name="Clum A."/>
            <person name="Drula E."/>
            <person name="Henrissat B."/>
            <person name="Kohler A."/>
            <person name="Grigoriev I.V."/>
            <person name="Martin F.M."/>
            <person name="Hacquard S."/>
        </authorList>
    </citation>
    <scope>NUCLEOTIDE SEQUENCE</scope>
    <source>
        <strain evidence="3">MPI-SDFR-AT-0117</strain>
    </source>
</reference>
<name>A0A9P8UV20_9PEZI</name>